<dbReference type="RefSeq" id="WP_247262256.1">
    <property type="nucleotide sequence ID" value="NZ_JALJQZ010000042.1"/>
</dbReference>
<dbReference type="InterPro" id="IPR036518">
    <property type="entry name" value="CobE/GbiG_C_sf"/>
</dbReference>
<dbReference type="EMBL" id="JBHSBD010000087">
    <property type="protein sequence ID" value="MFC3970003.1"/>
    <property type="molecule type" value="Genomic_DNA"/>
</dbReference>
<keyword evidence="3" id="KW-1185">Reference proteome</keyword>
<dbReference type="InterPro" id="IPR052553">
    <property type="entry name" value="CbiG_hydrolase"/>
</dbReference>
<dbReference type="Proteomes" id="UP001595697">
    <property type="component" value="Unassembled WGS sequence"/>
</dbReference>
<dbReference type="InterPro" id="IPR002750">
    <property type="entry name" value="CobE/GbiG_C"/>
</dbReference>
<feature type="domain" description="CobE/GbiG C-terminal" evidence="1">
    <location>
        <begin position="9"/>
        <end position="128"/>
    </location>
</feature>
<proteinExistence type="predicted"/>
<accession>A0ABV8EBT3</accession>
<dbReference type="Gene3D" id="3.30.420.180">
    <property type="entry name" value="CobE/GbiG C-terminal domain"/>
    <property type="match status" value="1"/>
</dbReference>
<dbReference type="PANTHER" id="PTHR37477:SF1">
    <property type="entry name" value="COBALT-PRECORRIN-5A HYDROLASE"/>
    <property type="match status" value="1"/>
</dbReference>
<dbReference type="Pfam" id="PF01890">
    <property type="entry name" value="CbiG_C"/>
    <property type="match status" value="1"/>
</dbReference>
<gene>
    <name evidence="2" type="ORF">ACFOVS_18080</name>
</gene>
<sequence>MGLGEGMMALGIGCRKGTPADVVLAVIDEALQTHGVKLARPLVIATGAIKADEEGIREAAHQLGAEFVVLFDETLQSVVSLTHTRSETSLAHTGLPSLSEAAALAAAGPNARLLGPRHVSQGVTCAIALSENMP</sequence>
<evidence type="ECO:0000313" key="3">
    <source>
        <dbReference type="Proteomes" id="UP001595697"/>
    </source>
</evidence>
<organism evidence="2 3">
    <name type="scientific">Rhizobium lemnae</name>
    <dbReference type="NCBI Taxonomy" id="1214924"/>
    <lineage>
        <taxon>Bacteria</taxon>
        <taxon>Pseudomonadati</taxon>
        <taxon>Pseudomonadota</taxon>
        <taxon>Alphaproteobacteria</taxon>
        <taxon>Hyphomicrobiales</taxon>
        <taxon>Rhizobiaceae</taxon>
        <taxon>Rhizobium/Agrobacterium group</taxon>
        <taxon>Rhizobium</taxon>
    </lineage>
</organism>
<reference evidence="3" key="1">
    <citation type="journal article" date="2019" name="Int. J. Syst. Evol. Microbiol.">
        <title>The Global Catalogue of Microorganisms (GCM) 10K type strain sequencing project: providing services to taxonomists for standard genome sequencing and annotation.</title>
        <authorList>
            <consortium name="The Broad Institute Genomics Platform"/>
            <consortium name="The Broad Institute Genome Sequencing Center for Infectious Disease"/>
            <person name="Wu L."/>
            <person name="Ma J."/>
        </authorList>
    </citation>
    <scope>NUCLEOTIDE SEQUENCE [LARGE SCALE GENOMIC DNA]</scope>
    <source>
        <strain evidence="3">TBRC 5781</strain>
    </source>
</reference>
<comment type="caution">
    <text evidence="2">The sequence shown here is derived from an EMBL/GenBank/DDBJ whole genome shotgun (WGS) entry which is preliminary data.</text>
</comment>
<evidence type="ECO:0000259" key="1">
    <source>
        <dbReference type="Pfam" id="PF01890"/>
    </source>
</evidence>
<dbReference type="PANTHER" id="PTHR37477">
    <property type="entry name" value="COBALT-PRECORRIN-5A HYDROLASE"/>
    <property type="match status" value="1"/>
</dbReference>
<evidence type="ECO:0000313" key="2">
    <source>
        <dbReference type="EMBL" id="MFC3970003.1"/>
    </source>
</evidence>
<protein>
    <submittedName>
        <fullName evidence="2">Cobalamin biosynthesis protein</fullName>
    </submittedName>
</protein>
<dbReference type="SUPFAM" id="SSF159664">
    <property type="entry name" value="CobE/GbiG C-terminal domain-like"/>
    <property type="match status" value="1"/>
</dbReference>
<name>A0ABV8EBT3_9HYPH</name>